<evidence type="ECO:0000313" key="3">
    <source>
        <dbReference type="Proteomes" id="UP000831537"/>
    </source>
</evidence>
<organism evidence="2 3">
    <name type="scientific">Gracilibacillus salinarum</name>
    <dbReference type="NCBI Taxonomy" id="2932255"/>
    <lineage>
        <taxon>Bacteria</taxon>
        <taxon>Bacillati</taxon>
        <taxon>Bacillota</taxon>
        <taxon>Bacilli</taxon>
        <taxon>Bacillales</taxon>
        <taxon>Bacillaceae</taxon>
        <taxon>Gracilibacillus</taxon>
    </lineage>
</organism>
<gene>
    <name evidence="2" type="ORF">MUN87_07020</name>
</gene>
<evidence type="ECO:0000313" key="2">
    <source>
        <dbReference type="EMBL" id="UOQ86633.1"/>
    </source>
</evidence>
<proteinExistence type="predicted"/>
<protein>
    <recommendedName>
        <fullName evidence="4">DUF4025 domain-containing protein</fullName>
    </recommendedName>
</protein>
<sequence length="63" mass="7272">MTKPKSDKEKDPREEYELDVDRMINEGMAGGTTYSIHGRMQIEQSRELPKENEPFPSESDESP</sequence>
<reference evidence="2 3" key="1">
    <citation type="submission" date="2022-04" db="EMBL/GenBank/DDBJ databases">
        <title>Gracilibacillus sp. isolated from saltern.</title>
        <authorList>
            <person name="Won M."/>
            <person name="Lee C.-M."/>
            <person name="Woen H.-Y."/>
            <person name="Kwon S.-W."/>
        </authorList>
    </citation>
    <scope>NUCLEOTIDE SEQUENCE [LARGE SCALE GENOMIC DNA]</scope>
    <source>
        <strain evidence="2 3">SSPM10-3</strain>
    </source>
</reference>
<name>A0ABY4GQF4_9BACI</name>
<evidence type="ECO:0000256" key="1">
    <source>
        <dbReference type="SAM" id="MobiDB-lite"/>
    </source>
</evidence>
<dbReference type="RefSeq" id="WP_244746998.1">
    <property type="nucleotide sequence ID" value="NZ_CP095071.1"/>
</dbReference>
<dbReference type="EMBL" id="CP095071">
    <property type="protein sequence ID" value="UOQ86633.1"/>
    <property type="molecule type" value="Genomic_DNA"/>
</dbReference>
<feature type="compositionally biased region" description="Basic and acidic residues" evidence="1">
    <location>
        <begin position="44"/>
        <end position="53"/>
    </location>
</feature>
<keyword evidence="3" id="KW-1185">Reference proteome</keyword>
<accession>A0ABY4GQF4</accession>
<feature type="region of interest" description="Disordered" evidence="1">
    <location>
        <begin position="28"/>
        <end position="63"/>
    </location>
</feature>
<dbReference type="Proteomes" id="UP000831537">
    <property type="component" value="Chromosome"/>
</dbReference>
<evidence type="ECO:0008006" key="4">
    <source>
        <dbReference type="Google" id="ProtNLM"/>
    </source>
</evidence>